<evidence type="ECO:0000256" key="7">
    <source>
        <dbReference type="PIRNR" id="PIRNR010607"/>
    </source>
</evidence>
<dbReference type="PIRSF" id="PIRSF010607">
    <property type="entry name" value="Txn_repr_CtsR"/>
    <property type="match status" value="1"/>
</dbReference>
<name>A0A0L6JNW4_9FIRM</name>
<evidence type="ECO:0000313" key="11">
    <source>
        <dbReference type="Proteomes" id="UP000036923"/>
    </source>
</evidence>
<evidence type="ECO:0000259" key="8">
    <source>
        <dbReference type="Pfam" id="PF05848"/>
    </source>
</evidence>
<dbReference type="Pfam" id="PF17727">
    <property type="entry name" value="CtsR_C"/>
    <property type="match status" value="1"/>
</dbReference>
<feature type="domain" description="CtsR C-terminal dimerization" evidence="9">
    <location>
        <begin position="78"/>
        <end position="148"/>
    </location>
</feature>
<protein>
    <recommendedName>
        <fullName evidence="2 7">Transcriptional regulator CtsR</fullName>
    </recommendedName>
</protein>
<keyword evidence="11" id="KW-1185">Reference proteome</keyword>
<comment type="similarity">
    <text evidence="1 7">Belongs to the CtsR family.</text>
</comment>
<reference evidence="11" key="1">
    <citation type="submission" date="2015-07" db="EMBL/GenBank/DDBJ databases">
        <title>Near-Complete Genome Sequence of the Cellulolytic Bacterium Bacteroides (Pseudobacteroides) cellulosolvens ATCC 35603.</title>
        <authorList>
            <person name="Dassa B."/>
            <person name="Utturkar S.M."/>
            <person name="Klingeman D.M."/>
            <person name="Hurt R.A."/>
            <person name="Keller M."/>
            <person name="Xu J."/>
            <person name="Reddy Y.H.K."/>
            <person name="Borovok I."/>
            <person name="Grinberg I.R."/>
            <person name="Lamed R."/>
            <person name="Zhivin O."/>
            <person name="Bayer E.A."/>
            <person name="Brown S.D."/>
        </authorList>
    </citation>
    <scope>NUCLEOTIDE SEQUENCE [LARGE SCALE GENOMIC DNA]</scope>
    <source>
        <strain evidence="11">DSM 2933</strain>
    </source>
</reference>
<dbReference type="InterPro" id="IPR040465">
    <property type="entry name" value="CtsR_N"/>
</dbReference>
<dbReference type="eggNOG" id="COG4463">
    <property type="taxonomic scope" value="Bacteria"/>
</dbReference>
<evidence type="ECO:0000256" key="3">
    <source>
        <dbReference type="ARBA" id="ARBA00022491"/>
    </source>
</evidence>
<dbReference type="InterPro" id="IPR041473">
    <property type="entry name" value="CtsR_C"/>
</dbReference>
<keyword evidence="5 7" id="KW-0238">DNA-binding</keyword>
<organism evidence="10 11">
    <name type="scientific">Pseudobacteroides cellulosolvens ATCC 35603 = DSM 2933</name>
    <dbReference type="NCBI Taxonomy" id="398512"/>
    <lineage>
        <taxon>Bacteria</taxon>
        <taxon>Bacillati</taxon>
        <taxon>Bacillota</taxon>
        <taxon>Clostridia</taxon>
        <taxon>Eubacteriales</taxon>
        <taxon>Oscillospiraceae</taxon>
        <taxon>Pseudobacteroides</taxon>
    </lineage>
</organism>
<comment type="caution">
    <text evidence="10">The sequence shown here is derived from an EMBL/GenBank/DDBJ whole genome shotgun (WGS) entry which is preliminary data.</text>
</comment>
<sequence>MARMSDLIEEFLKQLMSEMNGVIEIQRNELANHFNCVPSQINYVIDTRFTTERGYYVESRRGGGGHIRIKRINMTNQSAYLMHIISSMGNSITQQNAEIFINNFVGYEMVTEKEGLIIKAAISDKTLSSVNPHDRDLLRAIILKNMLMSLITGFSGNER</sequence>
<evidence type="ECO:0000256" key="2">
    <source>
        <dbReference type="ARBA" id="ARBA00014129"/>
    </source>
</evidence>
<evidence type="ECO:0000256" key="6">
    <source>
        <dbReference type="ARBA" id="ARBA00023163"/>
    </source>
</evidence>
<dbReference type="Pfam" id="PF05848">
    <property type="entry name" value="CtsR"/>
    <property type="match status" value="1"/>
</dbReference>
<dbReference type="Gene3D" id="3.30.56.130">
    <property type="entry name" value="Transcriptional regulator CtsR, winged HTH domain"/>
    <property type="match status" value="1"/>
</dbReference>
<dbReference type="Proteomes" id="UP000036923">
    <property type="component" value="Unassembled WGS sequence"/>
</dbReference>
<dbReference type="InterPro" id="IPR041902">
    <property type="entry name" value="CtsR_N_sf"/>
</dbReference>
<dbReference type="STRING" id="398512.Bccel_2745"/>
<proteinExistence type="inferred from homology"/>
<keyword evidence="6 7" id="KW-0804">Transcription</keyword>
<dbReference type="Gene3D" id="1.10.1200.150">
    <property type="entry name" value="Transcriptional regulator CtsR, C-terminal domain"/>
    <property type="match status" value="1"/>
</dbReference>
<evidence type="ECO:0000313" key="10">
    <source>
        <dbReference type="EMBL" id="KNY27474.1"/>
    </source>
</evidence>
<gene>
    <name evidence="10" type="ORF">Bccel_2745</name>
</gene>
<dbReference type="OrthoDB" id="1680813at2"/>
<dbReference type="RefSeq" id="WP_036944052.1">
    <property type="nucleotide sequence ID" value="NZ_JQKC01000025.1"/>
</dbReference>
<dbReference type="PATRIC" id="fig|398512.5.peg.2877"/>
<evidence type="ECO:0000256" key="5">
    <source>
        <dbReference type="ARBA" id="ARBA00023125"/>
    </source>
</evidence>
<dbReference type="GO" id="GO:0003677">
    <property type="term" value="F:DNA binding"/>
    <property type="evidence" value="ECO:0007669"/>
    <property type="project" value="UniProtKB-UniRule"/>
</dbReference>
<dbReference type="InterPro" id="IPR041908">
    <property type="entry name" value="CtsR_C_sf"/>
</dbReference>
<evidence type="ECO:0000256" key="1">
    <source>
        <dbReference type="ARBA" id="ARBA00010189"/>
    </source>
</evidence>
<dbReference type="EMBL" id="LGTC01000001">
    <property type="protein sequence ID" value="KNY27474.1"/>
    <property type="molecule type" value="Genomic_DNA"/>
</dbReference>
<dbReference type="InterPro" id="IPR008463">
    <property type="entry name" value="CtsR"/>
</dbReference>
<dbReference type="GO" id="GO:0006355">
    <property type="term" value="P:regulation of DNA-templated transcription"/>
    <property type="evidence" value="ECO:0007669"/>
    <property type="project" value="UniProtKB-UniRule"/>
</dbReference>
<keyword evidence="3 7" id="KW-0678">Repressor</keyword>
<feature type="domain" description="CtsR N-terminal HTH" evidence="8">
    <location>
        <begin position="4"/>
        <end position="73"/>
    </location>
</feature>
<keyword evidence="4 7" id="KW-0805">Transcription regulation</keyword>
<dbReference type="AlphaFoldDB" id="A0A0L6JNW4"/>
<accession>A0A0L6JNW4</accession>
<evidence type="ECO:0000259" key="9">
    <source>
        <dbReference type="Pfam" id="PF17727"/>
    </source>
</evidence>
<evidence type="ECO:0000256" key="4">
    <source>
        <dbReference type="ARBA" id="ARBA00023015"/>
    </source>
</evidence>